<dbReference type="Gene3D" id="1.25.40.10">
    <property type="entry name" value="Tetratricopeptide repeat domain"/>
    <property type="match status" value="1"/>
</dbReference>
<name>A0A327YY90_9ACTN</name>
<evidence type="ECO:0000313" key="8">
    <source>
        <dbReference type="Proteomes" id="UP000249341"/>
    </source>
</evidence>
<evidence type="ECO:0000256" key="4">
    <source>
        <dbReference type="ARBA" id="ARBA00023163"/>
    </source>
</evidence>
<dbReference type="PROSITE" id="PS51755">
    <property type="entry name" value="OMPR_PHOB"/>
    <property type="match status" value="1"/>
</dbReference>
<keyword evidence="8" id="KW-1185">Reference proteome</keyword>
<protein>
    <submittedName>
        <fullName evidence="7">DNA-binding SARP family transcriptional activator</fullName>
    </submittedName>
</protein>
<evidence type="ECO:0000256" key="2">
    <source>
        <dbReference type="ARBA" id="ARBA00023015"/>
    </source>
</evidence>
<dbReference type="CDD" id="cd15831">
    <property type="entry name" value="BTAD"/>
    <property type="match status" value="1"/>
</dbReference>
<dbReference type="AlphaFoldDB" id="A0A327YY90"/>
<dbReference type="GO" id="GO:0000160">
    <property type="term" value="P:phosphorelay signal transduction system"/>
    <property type="evidence" value="ECO:0007669"/>
    <property type="project" value="InterPro"/>
</dbReference>
<dbReference type="PANTHER" id="PTHR35807:SF1">
    <property type="entry name" value="TRANSCRIPTIONAL REGULATOR REDD"/>
    <property type="match status" value="1"/>
</dbReference>
<dbReference type="InterPro" id="IPR036388">
    <property type="entry name" value="WH-like_DNA-bd_sf"/>
</dbReference>
<dbReference type="InterPro" id="IPR011990">
    <property type="entry name" value="TPR-like_helical_dom_sf"/>
</dbReference>
<dbReference type="InterPro" id="IPR005158">
    <property type="entry name" value="BTAD"/>
</dbReference>
<dbReference type="SUPFAM" id="SSF46894">
    <property type="entry name" value="C-terminal effector domain of the bipartite response regulators"/>
    <property type="match status" value="1"/>
</dbReference>
<keyword evidence="4" id="KW-0804">Transcription</keyword>
<keyword evidence="2" id="KW-0805">Transcription regulation</keyword>
<dbReference type="Pfam" id="PF03704">
    <property type="entry name" value="BTAD"/>
    <property type="match status" value="1"/>
</dbReference>
<evidence type="ECO:0000256" key="3">
    <source>
        <dbReference type="ARBA" id="ARBA00023125"/>
    </source>
</evidence>
<gene>
    <name evidence="7" type="ORF">B0I29_127137</name>
</gene>
<keyword evidence="3 5" id="KW-0238">DNA-binding</keyword>
<accession>A0A327YY90</accession>
<dbReference type="GO" id="GO:0006355">
    <property type="term" value="P:regulation of DNA-templated transcription"/>
    <property type="evidence" value="ECO:0007669"/>
    <property type="project" value="InterPro"/>
</dbReference>
<dbReference type="GO" id="GO:0003677">
    <property type="term" value="F:DNA binding"/>
    <property type="evidence" value="ECO:0007669"/>
    <property type="project" value="UniProtKB-UniRule"/>
</dbReference>
<dbReference type="SMART" id="SM01043">
    <property type="entry name" value="BTAD"/>
    <property type="match status" value="1"/>
</dbReference>
<evidence type="ECO:0000256" key="1">
    <source>
        <dbReference type="ARBA" id="ARBA00005820"/>
    </source>
</evidence>
<dbReference type="InterPro" id="IPR016032">
    <property type="entry name" value="Sig_transdc_resp-reg_C-effctor"/>
</dbReference>
<dbReference type="Proteomes" id="UP000249341">
    <property type="component" value="Unassembled WGS sequence"/>
</dbReference>
<organism evidence="7 8">
    <name type="scientific">Actinoplanes lutulentus</name>
    <dbReference type="NCBI Taxonomy" id="1287878"/>
    <lineage>
        <taxon>Bacteria</taxon>
        <taxon>Bacillati</taxon>
        <taxon>Actinomycetota</taxon>
        <taxon>Actinomycetes</taxon>
        <taxon>Micromonosporales</taxon>
        <taxon>Micromonosporaceae</taxon>
        <taxon>Actinoplanes</taxon>
    </lineage>
</organism>
<sequence>MREDQEWPEVRILGPVEITGSSGAKIDLQPQCRKVLALLVAAAGRPVSTGQLVRSIWGSGHPPHAPQMVRSHIRVLRGAVRHKTERALTTSTAGYRIAPDSCVVDAYRFRELLHEARTRWPLDPVGAAGTARAALDLWRGAEAMPDVVDVQSLRAEAAYLEELRFQAEEMLVLSSLRSGQTDLALPRIRKLAELHPRRERFWLQLMVAEALSGRLVEATSITFRQARHHLVKETGLHAPGLERLQRELLRGVQSPEQLLNLITQSNRSVA</sequence>
<feature type="domain" description="OmpR/PhoB-type" evidence="6">
    <location>
        <begin position="1"/>
        <end position="99"/>
    </location>
</feature>
<dbReference type="PANTHER" id="PTHR35807">
    <property type="entry name" value="TRANSCRIPTIONAL REGULATOR REDD-RELATED"/>
    <property type="match status" value="1"/>
</dbReference>
<evidence type="ECO:0000313" key="7">
    <source>
        <dbReference type="EMBL" id="RAK26547.1"/>
    </source>
</evidence>
<dbReference type="Pfam" id="PF00486">
    <property type="entry name" value="Trans_reg_C"/>
    <property type="match status" value="1"/>
</dbReference>
<evidence type="ECO:0000259" key="6">
    <source>
        <dbReference type="PROSITE" id="PS51755"/>
    </source>
</evidence>
<evidence type="ECO:0000256" key="5">
    <source>
        <dbReference type="PROSITE-ProRule" id="PRU01091"/>
    </source>
</evidence>
<dbReference type="SUPFAM" id="SSF48452">
    <property type="entry name" value="TPR-like"/>
    <property type="match status" value="1"/>
</dbReference>
<comment type="similarity">
    <text evidence="1">Belongs to the AfsR/DnrI/RedD regulatory family.</text>
</comment>
<dbReference type="SMART" id="SM00862">
    <property type="entry name" value="Trans_reg_C"/>
    <property type="match status" value="1"/>
</dbReference>
<comment type="caution">
    <text evidence="7">The sequence shown here is derived from an EMBL/GenBank/DDBJ whole genome shotgun (WGS) entry which is preliminary data.</text>
</comment>
<dbReference type="InterPro" id="IPR051677">
    <property type="entry name" value="AfsR-DnrI-RedD_regulator"/>
</dbReference>
<proteinExistence type="inferred from homology"/>
<dbReference type="Gene3D" id="1.10.10.10">
    <property type="entry name" value="Winged helix-like DNA-binding domain superfamily/Winged helix DNA-binding domain"/>
    <property type="match status" value="1"/>
</dbReference>
<dbReference type="InterPro" id="IPR001867">
    <property type="entry name" value="OmpR/PhoB-type_DNA-bd"/>
</dbReference>
<dbReference type="EMBL" id="QLMJ01000027">
    <property type="protein sequence ID" value="RAK26547.1"/>
    <property type="molecule type" value="Genomic_DNA"/>
</dbReference>
<reference evidence="7 8" key="1">
    <citation type="submission" date="2018-06" db="EMBL/GenBank/DDBJ databases">
        <title>Genomic Encyclopedia of Type Strains, Phase III (KMG-III): the genomes of soil and plant-associated and newly described type strains.</title>
        <authorList>
            <person name="Whitman W."/>
        </authorList>
    </citation>
    <scope>NUCLEOTIDE SEQUENCE [LARGE SCALE GENOMIC DNA]</scope>
    <source>
        <strain evidence="7 8">CGMCC 4.7090</strain>
    </source>
</reference>
<feature type="DNA-binding region" description="OmpR/PhoB-type" evidence="5">
    <location>
        <begin position="1"/>
        <end position="99"/>
    </location>
</feature>